<dbReference type="EMBL" id="LAQJ01000213">
    <property type="protein sequence ID" value="KKO19168.1"/>
    <property type="molecule type" value="Genomic_DNA"/>
</dbReference>
<keyword evidence="2" id="KW-1185">Reference proteome</keyword>
<reference evidence="1 2" key="1">
    <citation type="journal article" date="2013" name="BMC Microbiol.">
        <title>Identification of the type II cytochrome c maturation pathway in anammox bacteria by comparative genomics.</title>
        <authorList>
            <person name="Ferousi C."/>
            <person name="Speth D.R."/>
            <person name="Reimann J."/>
            <person name="Op den Camp H.J."/>
            <person name="Allen J.W."/>
            <person name="Keltjens J.T."/>
            <person name="Jetten M.S."/>
        </authorList>
    </citation>
    <scope>NUCLEOTIDE SEQUENCE [LARGE SCALE GENOMIC DNA]</scope>
    <source>
        <strain evidence="1">RU1</strain>
    </source>
</reference>
<dbReference type="Proteomes" id="UP000034954">
    <property type="component" value="Unassembled WGS sequence"/>
</dbReference>
<evidence type="ECO:0000313" key="2">
    <source>
        <dbReference type="Proteomes" id="UP000034954"/>
    </source>
</evidence>
<comment type="caution">
    <text evidence="1">The sequence shown here is derived from an EMBL/GenBank/DDBJ whole genome shotgun (WGS) entry which is preliminary data.</text>
</comment>
<evidence type="ECO:0000313" key="1">
    <source>
        <dbReference type="EMBL" id="KKO19168.1"/>
    </source>
</evidence>
<gene>
    <name evidence="1" type="ORF">BROFUL_02151</name>
</gene>
<name>A0A0M2USZ0_9BACT</name>
<sequence length="61" mass="6633">MFKEYIANTLAMPCGPCAVRYSENGKAIIKICHLVGTKAMALTMQVEGTAGCTKMMYRITA</sequence>
<proteinExistence type="predicted"/>
<accession>A0A0M2USZ0</accession>
<dbReference type="AlphaFoldDB" id="A0A0M2USZ0"/>
<organism evidence="1 2">
    <name type="scientific">Candidatus Brocadia fulgida</name>
    <dbReference type="NCBI Taxonomy" id="380242"/>
    <lineage>
        <taxon>Bacteria</taxon>
        <taxon>Pseudomonadati</taxon>
        <taxon>Planctomycetota</taxon>
        <taxon>Candidatus Brocadiia</taxon>
        <taxon>Candidatus Brocadiales</taxon>
        <taxon>Candidatus Brocadiaceae</taxon>
        <taxon>Candidatus Brocadia</taxon>
    </lineage>
</organism>
<protein>
    <submittedName>
        <fullName evidence="1">Uncharacterized protein</fullName>
    </submittedName>
</protein>